<keyword evidence="2" id="KW-0472">Membrane</keyword>
<feature type="transmembrane region" description="Helical" evidence="2">
    <location>
        <begin position="369"/>
        <end position="387"/>
    </location>
</feature>
<feature type="transmembrane region" description="Helical" evidence="2">
    <location>
        <begin position="441"/>
        <end position="467"/>
    </location>
</feature>
<evidence type="ECO:0000313" key="4">
    <source>
        <dbReference type="Proteomes" id="UP000437736"/>
    </source>
</evidence>
<evidence type="ECO:0008006" key="5">
    <source>
        <dbReference type="Google" id="ProtNLM"/>
    </source>
</evidence>
<feature type="compositionally biased region" description="Basic residues" evidence="1">
    <location>
        <begin position="471"/>
        <end position="486"/>
    </location>
</feature>
<gene>
    <name evidence="3" type="ORF">GHK86_03245</name>
</gene>
<evidence type="ECO:0000313" key="3">
    <source>
        <dbReference type="EMBL" id="MST31743.1"/>
    </source>
</evidence>
<comment type="caution">
    <text evidence="3">The sequence shown here is derived from an EMBL/GenBank/DDBJ whole genome shotgun (WGS) entry which is preliminary data.</text>
</comment>
<feature type="transmembrane region" description="Helical" evidence="2">
    <location>
        <begin position="79"/>
        <end position="98"/>
    </location>
</feature>
<feature type="non-terminal residue" evidence="3">
    <location>
        <position position="706"/>
    </location>
</feature>
<feature type="transmembrane region" description="Helical" evidence="2">
    <location>
        <begin position="162"/>
        <end position="179"/>
    </location>
</feature>
<proteinExistence type="predicted"/>
<feature type="region of interest" description="Disordered" evidence="1">
    <location>
        <begin position="468"/>
        <end position="493"/>
    </location>
</feature>
<feature type="transmembrane region" description="Helical" evidence="2">
    <location>
        <begin position="186"/>
        <end position="206"/>
    </location>
</feature>
<reference evidence="3 4" key="1">
    <citation type="submission" date="2019-11" db="EMBL/GenBank/DDBJ databases">
        <title>Acidiferrimicrobium australis gen. nov., sp. nov., an acidophilic and obligately heterotrophic, member of the Actinobacteria that catalyses dissimilatory oxido- reduction of iron isolated from metal-rich acidic water in Chile.</title>
        <authorList>
            <person name="Gonzalez D."/>
            <person name="Huber K."/>
            <person name="Hedrich S."/>
            <person name="Rojas-Villalobos C."/>
            <person name="Quatrini R."/>
            <person name="Dinamarca M.A."/>
            <person name="Schwarz A."/>
            <person name="Canales C."/>
            <person name="Nancucheo I."/>
        </authorList>
    </citation>
    <scope>NUCLEOTIDE SEQUENCE [LARGE SCALE GENOMIC DNA]</scope>
    <source>
        <strain evidence="3 4">USS-CCA1</strain>
    </source>
</reference>
<feature type="transmembrane region" description="Helical" evidence="2">
    <location>
        <begin position="31"/>
        <end position="52"/>
    </location>
</feature>
<evidence type="ECO:0000256" key="2">
    <source>
        <dbReference type="SAM" id="Phobius"/>
    </source>
</evidence>
<accession>A0ABW9QPW4</accession>
<dbReference type="EMBL" id="WJHE01000127">
    <property type="protein sequence ID" value="MST31743.1"/>
    <property type="molecule type" value="Genomic_DNA"/>
</dbReference>
<name>A0ABW9QPW4_9ACTN</name>
<sequence length="706" mass="73419">MLRRVAVIAGLAGVAGLVALAAVGSTGVRPALAGATVAALSGAVIAGSLWAVTEPEAAERATGASDRHRGRGGRRESRAVAVVVGLVTAGAAQTWFTWGRSLAGGDIAPPEGTAWIAHLFAPWAWTGSNLGAPNATETQLPWAVVLEVVHLLGGPAWLAQRLWLTVLFAGAALAALALLRTVGIRPLAAGAGALVYVLNPYVLSSVGFNDVYLAGLLLLAAYPAAVLAAASGRLSRRTAVLVIAAGAPLLGFAYSNPPLAAMIAVVTAVSAAAAGWLWGPAAAKRAGLVVVAGGLLAGALSAYWIVPSLLQVSADATGRLSTLGAWGWTEGRANLANGLWLDTTWGWKFPIYYPYAPAYGRFPLDALKYLPAVLAFSALPLALLAPLAPDTRHRQRLGLAAAGGALFLVVLGTGTNAPGAVLFDPLYHLPYGWLLREPGRFLMAAGLGYALLVAVTFEVAGPAMAAVAGRRDRRHSPPSRRQHRAGARSGPAPGRGATLALAAVLLAALVPAYPLALGQVAPDHRRGVYPPVRVAFPSYWTAMASYLNHRAPAGNLLLLPLDDFYQMPYRWGYYGNDGFITDLVARHVLDPSAQGYQSLSAGLGRAVSAVSAALLARQWLLADRLLAALGTPEILVRGDVVASFPGRNIISPRLLASRLHADPSMRVVYRSGPLTLFEDTAVTPTPPTATRKVATVDTTTPDLRVL</sequence>
<feature type="transmembrane region" description="Helical" evidence="2">
    <location>
        <begin position="286"/>
        <end position="306"/>
    </location>
</feature>
<protein>
    <recommendedName>
        <fullName evidence="5">YfhO family protein</fullName>
    </recommendedName>
</protein>
<feature type="transmembrane region" description="Helical" evidence="2">
    <location>
        <begin position="238"/>
        <end position="254"/>
    </location>
</feature>
<dbReference type="Proteomes" id="UP000437736">
    <property type="component" value="Unassembled WGS sequence"/>
</dbReference>
<evidence type="ECO:0000256" key="1">
    <source>
        <dbReference type="SAM" id="MobiDB-lite"/>
    </source>
</evidence>
<keyword evidence="2" id="KW-1133">Transmembrane helix</keyword>
<feature type="transmembrane region" description="Helical" evidence="2">
    <location>
        <begin position="260"/>
        <end position="279"/>
    </location>
</feature>
<feature type="transmembrane region" description="Helical" evidence="2">
    <location>
        <begin position="399"/>
        <end position="421"/>
    </location>
</feature>
<feature type="transmembrane region" description="Helical" evidence="2">
    <location>
        <begin position="497"/>
        <end position="516"/>
    </location>
</feature>
<feature type="transmembrane region" description="Helical" evidence="2">
    <location>
        <begin position="212"/>
        <end position="231"/>
    </location>
</feature>
<keyword evidence="2" id="KW-0812">Transmembrane</keyword>
<organism evidence="3 4">
    <name type="scientific">Acidiferrimicrobium australe</name>
    <dbReference type="NCBI Taxonomy" id="2664430"/>
    <lineage>
        <taxon>Bacteria</taxon>
        <taxon>Bacillati</taxon>
        <taxon>Actinomycetota</taxon>
        <taxon>Acidimicrobiia</taxon>
        <taxon>Acidimicrobiales</taxon>
        <taxon>Acidimicrobiaceae</taxon>
        <taxon>Acidiferrimicrobium</taxon>
    </lineage>
</organism>
<keyword evidence="4" id="KW-1185">Reference proteome</keyword>